<dbReference type="RefSeq" id="WP_260792922.1">
    <property type="nucleotide sequence ID" value="NZ_CP093313.1"/>
</dbReference>
<keyword evidence="1" id="KW-0378">Hydrolase</keyword>
<accession>A0A9J7BLQ4</accession>
<evidence type="ECO:0000313" key="2">
    <source>
        <dbReference type="Proteomes" id="UP001059380"/>
    </source>
</evidence>
<protein>
    <submittedName>
        <fullName evidence="1">SGNH/GDSL hydrolase family protein</fullName>
    </submittedName>
</protein>
<dbReference type="Proteomes" id="UP001059380">
    <property type="component" value="Chromosome"/>
</dbReference>
<organism evidence="1 2">
    <name type="scientific">Occallatibacter riparius</name>
    <dbReference type="NCBI Taxonomy" id="1002689"/>
    <lineage>
        <taxon>Bacteria</taxon>
        <taxon>Pseudomonadati</taxon>
        <taxon>Acidobacteriota</taxon>
        <taxon>Terriglobia</taxon>
        <taxon>Terriglobales</taxon>
        <taxon>Acidobacteriaceae</taxon>
        <taxon>Occallatibacter</taxon>
    </lineage>
</organism>
<dbReference type="CDD" id="cd00229">
    <property type="entry name" value="SGNH_hydrolase"/>
    <property type="match status" value="1"/>
</dbReference>
<proteinExistence type="predicted"/>
<sequence>MALMKLSFGMLVACVICGCATLHFRGYPGRYDAFGDSITRGGGLEEPSQAYPFLVGIAENVQVTDYALGGDQSCDIAARQIFPQGLNPPLADLPISTVLIGTNDVDHRGVGRYEQIFMQCHLAVVTWLGLPAEHKVLAGSPDSSVSGPVEMETFGRFKVWTTRHDGASASFRVGLSKAGSIYAWPLIDDDSDASYSYAIDGKVVEKLRVRPNPLIKTANGTTKSLGFIRITNVDAGQHVVQFTQASAGDRGVSIVGIGSPVVESGDVLPVVLLGTIPAQRHTGENIGCLSSDAACLQYTQDITDDLNLLSSDGLNLRLFDTRKYMFGTPREMYDNLHPNAVGHRELARSVEAVWPAK</sequence>
<dbReference type="PROSITE" id="PS51257">
    <property type="entry name" value="PROKAR_LIPOPROTEIN"/>
    <property type="match status" value="1"/>
</dbReference>
<dbReference type="InterPro" id="IPR036514">
    <property type="entry name" value="SGNH_hydro_sf"/>
</dbReference>
<name>A0A9J7BLQ4_9BACT</name>
<dbReference type="GO" id="GO:0016788">
    <property type="term" value="F:hydrolase activity, acting on ester bonds"/>
    <property type="evidence" value="ECO:0007669"/>
    <property type="project" value="UniProtKB-ARBA"/>
</dbReference>
<gene>
    <name evidence="1" type="ORF">MOP44_23845</name>
</gene>
<reference evidence="1" key="1">
    <citation type="submission" date="2021-04" db="EMBL/GenBank/DDBJ databases">
        <title>Phylogenetic analysis of Acidobacteriaceae.</title>
        <authorList>
            <person name="Qiu L."/>
            <person name="Zhang Q."/>
        </authorList>
    </citation>
    <scope>NUCLEOTIDE SEQUENCE</scope>
    <source>
        <strain evidence="1">DSM 25168</strain>
    </source>
</reference>
<dbReference type="Gene3D" id="3.40.50.1110">
    <property type="entry name" value="SGNH hydrolase"/>
    <property type="match status" value="1"/>
</dbReference>
<dbReference type="AlphaFoldDB" id="A0A9J7BLQ4"/>
<dbReference type="EMBL" id="CP093313">
    <property type="protein sequence ID" value="UWZ83587.1"/>
    <property type="molecule type" value="Genomic_DNA"/>
</dbReference>
<keyword evidence="2" id="KW-1185">Reference proteome</keyword>
<evidence type="ECO:0000313" key="1">
    <source>
        <dbReference type="EMBL" id="UWZ83587.1"/>
    </source>
</evidence>
<dbReference type="SUPFAM" id="SSF52266">
    <property type="entry name" value="SGNH hydrolase"/>
    <property type="match status" value="1"/>
</dbReference>
<dbReference type="KEGG" id="orp:MOP44_23845"/>